<feature type="compositionally biased region" description="Basic and acidic residues" evidence="2">
    <location>
        <begin position="218"/>
        <end position="228"/>
    </location>
</feature>
<evidence type="ECO:0000256" key="1">
    <source>
        <dbReference type="SAM" id="Coils"/>
    </source>
</evidence>
<dbReference type="AlphaFoldDB" id="A0ABD1FY34"/>
<keyword evidence="4" id="KW-1185">Reference proteome</keyword>
<name>A0ABD1FY34_SALDI</name>
<reference evidence="3 4" key="1">
    <citation type="submission" date="2024-06" db="EMBL/GenBank/DDBJ databases">
        <title>A chromosome level genome sequence of Diviner's sage (Salvia divinorum).</title>
        <authorList>
            <person name="Ford S.A."/>
            <person name="Ro D.-K."/>
            <person name="Ness R.W."/>
            <person name="Phillips M.A."/>
        </authorList>
    </citation>
    <scope>NUCLEOTIDE SEQUENCE [LARGE SCALE GENOMIC DNA]</scope>
    <source>
        <strain evidence="3">SAF-2024a</strain>
        <tissue evidence="3">Leaf</tissue>
    </source>
</reference>
<feature type="compositionally biased region" description="Polar residues" evidence="2">
    <location>
        <begin position="173"/>
        <end position="186"/>
    </location>
</feature>
<accession>A0ABD1FY34</accession>
<evidence type="ECO:0000313" key="4">
    <source>
        <dbReference type="Proteomes" id="UP001567538"/>
    </source>
</evidence>
<proteinExistence type="predicted"/>
<protein>
    <submittedName>
        <fullName evidence="3">Uncharacterized protein</fullName>
    </submittedName>
</protein>
<gene>
    <name evidence="3" type="ORF">AAHA92_29344</name>
</gene>
<keyword evidence="1" id="KW-0175">Coiled coil</keyword>
<evidence type="ECO:0000256" key="2">
    <source>
        <dbReference type="SAM" id="MobiDB-lite"/>
    </source>
</evidence>
<organism evidence="3 4">
    <name type="scientific">Salvia divinorum</name>
    <name type="common">Maria pastora</name>
    <name type="synonym">Diviner's sage</name>
    <dbReference type="NCBI Taxonomy" id="28513"/>
    <lineage>
        <taxon>Eukaryota</taxon>
        <taxon>Viridiplantae</taxon>
        <taxon>Streptophyta</taxon>
        <taxon>Embryophyta</taxon>
        <taxon>Tracheophyta</taxon>
        <taxon>Spermatophyta</taxon>
        <taxon>Magnoliopsida</taxon>
        <taxon>eudicotyledons</taxon>
        <taxon>Gunneridae</taxon>
        <taxon>Pentapetalae</taxon>
        <taxon>asterids</taxon>
        <taxon>lamiids</taxon>
        <taxon>Lamiales</taxon>
        <taxon>Lamiaceae</taxon>
        <taxon>Nepetoideae</taxon>
        <taxon>Mentheae</taxon>
        <taxon>Salviinae</taxon>
        <taxon>Salvia</taxon>
        <taxon>Salvia subgen. Calosphace</taxon>
    </lineage>
</organism>
<sequence>MNFPTGMEDSYYYEENQERCYEEYSDYNHKEQYYQDTHSDFSYSTQDHFSDKNMELCAGMEEEPPALWEILLDKCITEQEENRRITSRRLDNLERNTAVLEQTLSNLVSQVGDLEYHMGVMATAIGSKHTPGQFPSLPEINPKGNCHAVQLRSGTTYKPPNPLELGKARKEQGCSSSDSSATQPQRSAGELASDPLDSSLVTSAVPAPAIAEPTDSDPLERDQMPENF</sequence>
<feature type="coiled-coil region" evidence="1">
    <location>
        <begin position="76"/>
        <end position="110"/>
    </location>
</feature>
<dbReference type="EMBL" id="JBEAFC010000011">
    <property type="protein sequence ID" value="KAL1536744.1"/>
    <property type="molecule type" value="Genomic_DNA"/>
</dbReference>
<evidence type="ECO:0000313" key="3">
    <source>
        <dbReference type="EMBL" id="KAL1536744.1"/>
    </source>
</evidence>
<dbReference type="Proteomes" id="UP001567538">
    <property type="component" value="Unassembled WGS sequence"/>
</dbReference>
<comment type="caution">
    <text evidence="3">The sequence shown here is derived from an EMBL/GenBank/DDBJ whole genome shotgun (WGS) entry which is preliminary data.</text>
</comment>
<feature type="region of interest" description="Disordered" evidence="2">
    <location>
        <begin position="152"/>
        <end position="228"/>
    </location>
</feature>